<protein>
    <recommendedName>
        <fullName evidence="2">RRM domain-containing protein</fullName>
    </recommendedName>
</protein>
<dbReference type="SUPFAM" id="SSF54928">
    <property type="entry name" value="RNA-binding domain, RBD"/>
    <property type="match status" value="1"/>
</dbReference>
<evidence type="ECO:0000313" key="4">
    <source>
        <dbReference type="Proteomes" id="UP000807159"/>
    </source>
</evidence>
<dbReference type="Gene3D" id="3.30.70.330">
    <property type="match status" value="1"/>
</dbReference>
<keyword evidence="1" id="KW-0812">Transmembrane</keyword>
<reference evidence="3" key="1">
    <citation type="journal article" date="2021" name="J. Hered.">
        <title>Genome Assembly of Salicaceae Populus deltoides (Eastern Cottonwood) I-69 Based on Nanopore Sequencing and Hi-C Technologies.</title>
        <authorList>
            <person name="Bai S."/>
            <person name="Wu H."/>
            <person name="Zhang J."/>
            <person name="Pan Z."/>
            <person name="Zhao W."/>
            <person name="Li Z."/>
            <person name="Tong C."/>
        </authorList>
    </citation>
    <scope>NUCLEOTIDE SEQUENCE</scope>
    <source>
        <tissue evidence="3">Leaf</tissue>
    </source>
</reference>
<comment type="caution">
    <text evidence="3">The sequence shown here is derived from an EMBL/GenBank/DDBJ whole genome shotgun (WGS) entry which is preliminary data.</text>
</comment>
<feature type="transmembrane region" description="Helical" evidence="1">
    <location>
        <begin position="54"/>
        <end position="73"/>
    </location>
</feature>
<dbReference type="AlphaFoldDB" id="A0A8T2WT50"/>
<evidence type="ECO:0000259" key="2">
    <source>
        <dbReference type="Pfam" id="PF00076"/>
    </source>
</evidence>
<keyword evidence="1" id="KW-1133">Transmembrane helix</keyword>
<sequence length="79" mass="8709">MYPGGYTAEVTSLSPKAEEKDVYEFFSHCGAIEHVEIIRNLHISRDESKGVDRLLLNAIPLFLGLLYYCLAAFGSGASI</sequence>
<dbReference type="InterPro" id="IPR000504">
    <property type="entry name" value="RRM_dom"/>
</dbReference>
<dbReference type="Proteomes" id="UP000807159">
    <property type="component" value="Chromosome 17"/>
</dbReference>
<dbReference type="GO" id="GO:0003723">
    <property type="term" value="F:RNA binding"/>
    <property type="evidence" value="ECO:0007669"/>
    <property type="project" value="InterPro"/>
</dbReference>
<keyword evidence="4" id="KW-1185">Reference proteome</keyword>
<dbReference type="Pfam" id="PF00076">
    <property type="entry name" value="RRM_1"/>
    <property type="match status" value="1"/>
</dbReference>
<dbReference type="InterPro" id="IPR035979">
    <property type="entry name" value="RBD_domain_sf"/>
</dbReference>
<feature type="non-terminal residue" evidence="3">
    <location>
        <position position="1"/>
    </location>
</feature>
<organism evidence="3 4">
    <name type="scientific">Populus deltoides</name>
    <name type="common">Eastern poplar</name>
    <name type="synonym">Eastern cottonwood</name>
    <dbReference type="NCBI Taxonomy" id="3696"/>
    <lineage>
        <taxon>Eukaryota</taxon>
        <taxon>Viridiplantae</taxon>
        <taxon>Streptophyta</taxon>
        <taxon>Embryophyta</taxon>
        <taxon>Tracheophyta</taxon>
        <taxon>Spermatophyta</taxon>
        <taxon>Magnoliopsida</taxon>
        <taxon>eudicotyledons</taxon>
        <taxon>Gunneridae</taxon>
        <taxon>Pentapetalae</taxon>
        <taxon>rosids</taxon>
        <taxon>fabids</taxon>
        <taxon>Malpighiales</taxon>
        <taxon>Salicaceae</taxon>
        <taxon>Saliceae</taxon>
        <taxon>Populus</taxon>
    </lineage>
</organism>
<keyword evidence="1" id="KW-0472">Membrane</keyword>
<gene>
    <name evidence="3" type="ORF">H0E87_028208</name>
</gene>
<name>A0A8T2WT50_POPDE</name>
<accession>A0A8T2WT50</accession>
<feature type="domain" description="RRM" evidence="2">
    <location>
        <begin position="10"/>
        <end position="50"/>
    </location>
</feature>
<dbReference type="EMBL" id="JACEGQ020000017">
    <property type="protein sequence ID" value="KAH8483704.1"/>
    <property type="molecule type" value="Genomic_DNA"/>
</dbReference>
<evidence type="ECO:0000256" key="1">
    <source>
        <dbReference type="SAM" id="Phobius"/>
    </source>
</evidence>
<proteinExistence type="predicted"/>
<evidence type="ECO:0000313" key="3">
    <source>
        <dbReference type="EMBL" id="KAH8483704.1"/>
    </source>
</evidence>
<dbReference type="InterPro" id="IPR012677">
    <property type="entry name" value="Nucleotide-bd_a/b_plait_sf"/>
</dbReference>